<sequence>MLLAGCEPPPTDALSGLLSAPVAPTAVFAQARPGTGITLPQDLGSHPAYRLEWWYLTANLHSAAGDAFGVQWTLFRASTRGRNKEFEGEPRPVGWYSDELWLAHAALSQPGQHRFVSRLARGGSGQAGATAQPFAAWIDDWQLAAAARDAQSHEGGQGWTLQAHGDDFAYRLHLLPSLAPVLHGDNGFSAKSVQGGGSMYFSYPGLAVSGDLTVDGVTHEVSGQGWFDREWSSQLLQPDQQGWDWLALHLDDGQRLMLFRVRGETPFYAASLIQADGSAQALAADEFVLAPLGYRDSQRGPVPVRWRVELPGRGIELEVSSWPGDYWNPGRLSYWEGPVQVNGSHQGEGYLEMTGYGD</sequence>
<accession>A0ABY5HQU5</accession>
<reference evidence="2" key="1">
    <citation type="submission" date="2021-04" db="EMBL/GenBank/DDBJ databases">
        <title>Oceanospirillales bacteria with DddD are important DMSP degraders in coastal seawater.</title>
        <authorList>
            <person name="Liu J."/>
        </authorList>
    </citation>
    <scope>NUCLEOTIDE SEQUENCE</scope>
    <source>
        <strain evidence="2">D13-1</strain>
    </source>
</reference>
<dbReference type="Proteomes" id="UP001058461">
    <property type="component" value="Chromosome"/>
</dbReference>
<evidence type="ECO:0000313" key="3">
    <source>
        <dbReference type="Proteomes" id="UP001058461"/>
    </source>
</evidence>
<name>A0ABY5HQU5_9GAMM</name>
<dbReference type="Pfam" id="PF17186">
    <property type="entry name" value="Lipocalin_9"/>
    <property type="match status" value="1"/>
</dbReference>
<protein>
    <submittedName>
        <fullName evidence="2">Carotenoid 1,2-hydratase</fullName>
    </submittedName>
</protein>
<dbReference type="Pfam" id="PF07143">
    <property type="entry name" value="CrtC"/>
    <property type="match status" value="1"/>
</dbReference>
<feature type="domain" description="AttH" evidence="1">
    <location>
        <begin position="52"/>
        <end position="233"/>
    </location>
</feature>
<keyword evidence="3" id="KW-1185">Reference proteome</keyword>
<dbReference type="PANTHER" id="PTHR38591:SF1">
    <property type="entry name" value="BLL1000 PROTEIN"/>
    <property type="match status" value="1"/>
</dbReference>
<dbReference type="InterPro" id="IPR023374">
    <property type="entry name" value="AttH-like_dom_sf"/>
</dbReference>
<dbReference type="SUPFAM" id="SSF159245">
    <property type="entry name" value="AttH-like"/>
    <property type="match status" value="1"/>
</dbReference>
<proteinExistence type="predicted"/>
<gene>
    <name evidence="2" type="ORF">KDW95_22020</name>
</gene>
<organism evidence="2 3">
    <name type="scientific">Marinobacterium rhizophilum</name>
    <dbReference type="NCBI Taxonomy" id="420402"/>
    <lineage>
        <taxon>Bacteria</taxon>
        <taxon>Pseudomonadati</taxon>
        <taxon>Pseudomonadota</taxon>
        <taxon>Gammaproteobacteria</taxon>
        <taxon>Oceanospirillales</taxon>
        <taxon>Oceanospirillaceae</taxon>
        <taxon>Marinobacterium</taxon>
    </lineage>
</organism>
<evidence type="ECO:0000259" key="1">
    <source>
        <dbReference type="Pfam" id="PF07143"/>
    </source>
</evidence>
<dbReference type="InterPro" id="IPR010791">
    <property type="entry name" value="AttH_dom"/>
</dbReference>
<dbReference type="PANTHER" id="PTHR38591">
    <property type="entry name" value="HYDROLASE"/>
    <property type="match status" value="1"/>
</dbReference>
<evidence type="ECO:0000313" key="2">
    <source>
        <dbReference type="EMBL" id="UTW14484.1"/>
    </source>
</evidence>
<dbReference type="Gene3D" id="2.40.370.10">
    <property type="entry name" value="AttH-like domain"/>
    <property type="match status" value="2"/>
</dbReference>
<dbReference type="EMBL" id="CP073347">
    <property type="protein sequence ID" value="UTW14484.1"/>
    <property type="molecule type" value="Genomic_DNA"/>
</dbReference>